<dbReference type="Gene3D" id="1.10.10.10">
    <property type="entry name" value="Winged helix-like DNA-binding domain superfamily/Winged helix DNA-binding domain"/>
    <property type="match status" value="1"/>
</dbReference>
<dbReference type="SMART" id="SM00347">
    <property type="entry name" value="HTH_MARR"/>
    <property type="match status" value="1"/>
</dbReference>
<dbReference type="GO" id="GO:0003677">
    <property type="term" value="F:DNA binding"/>
    <property type="evidence" value="ECO:0007669"/>
    <property type="project" value="UniProtKB-KW"/>
</dbReference>
<keyword evidence="2" id="KW-0238">DNA-binding</keyword>
<dbReference type="SUPFAM" id="SSF46785">
    <property type="entry name" value="Winged helix' DNA-binding domain"/>
    <property type="match status" value="1"/>
</dbReference>
<gene>
    <name evidence="5" type="ORF">FD16_GL000495</name>
</gene>
<dbReference type="Pfam" id="PF01047">
    <property type="entry name" value="MarR"/>
    <property type="match status" value="1"/>
</dbReference>
<dbReference type="RefSeq" id="WP_010622667.1">
    <property type="nucleotide sequence ID" value="NZ_AZGF01000014.1"/>
</dbReference>
<accession>A0A0R1W1S8</accession>
<reference evidence="5 6" key="1">
    <citation type="journal article" date="2015" name="Genome Announc.">
        <title>Expanding the biotechnology potential of lactobacilli through comparative genomics of 213 strains and associated genera.</title>
        <authorList>
            <person name="Sun Z."/>
            <person name="Harris H.M."/>
            <person name="McCann A."/>
            <person name="Guo C."/>
            <person name="Argimon S."/>
            <person name="Zhang W."/>
            <person name="Yang X."/>
            <person name="Jeffery I.B."/>
            <person name="Cooney J.C."/>
            <person name="Kagawa T.F."/>
            <person name="Liu W."/>
            <person name="Song Y."/>
            <person name="Salvetti E."/>
            <person name="Wrobel A."/>
            <person name="Rasinkangas P."/>
            <person name="Parkhill J."/>
            <person name="Rea M.C."/>
            <person name="O'Sullivan O."/>
            <person name="Ritari J."/>
            <person name="Douillard F.P."/>
            <person name="Paul Ross R."/>
            <person name="Yang R."/>
            <person name="Briner A.E."/>
            <person name="Felis G.E."/>
            <person name="de Vos W.M."/>
            <person name="Barrangou R."/>
            <person name="Klaenhammer T.R."/>
            <person name="Caufield P.W."/>
            <person name="Cui Y."/>
            <person name="Zhang H."/>
            <person name="O'Toole P.W."/>
        </authorList>
    </citation>
    <scope>NUCLEOTIDE SEQUENCE [LARGE SCALE GENOMIC DNA]</scope>
    <source>
        <strain evidence="5 6">DSM 5007</strain>
    </source>
</reference>
<evidence type="ECO:0000256" key="3">
    <source>
        <dbReference type="ARBA" id="ARBA00023163"/>
    </source>
</evidence>
<name>A0A0R1W1S8_9LACO</name>
<protein>
    <submittedName>
        <fullName evidence="5">MarR family transcriptional regulator</fullName>
    </submittedName>
</protein>
<dbReference type="InterPro" id="IPR036390">
    <property type="entry name" value="WH_DNA-bd_sf"/>
</dbReference>
<dbReference type="EMBL" id="AZGF01000014">
    <property type="protein sequence ID" value="KRM11825.1"/>
    <property type="molecule type" value="Genomic_DNA"/>
</dbReference>
<dbReference type="AlphaFoldDB" id="A0A0R1W1S8"/>
<evidence type="ECO:0000256" key="2">
    <source>
        <dbReference type="ARBA" id="ARBA00023125"/>
    </source>
</evidence>
<dbReference type="CDD" id="cd00090">
    <property type="entry name" value="HTH_ARSR"/>
    <property type="match status" value="1"/>
</dbReference>
<evidence type="ECO:0000313" key="6">
    <source>
        <dbReference type="Proteomes" id="UP000051820"/>
    </source>
</evidence>
<dbReference type="Proteomes" id="UP000051820">
    <property type="component" value="Unassembled WGS sequence"/>
</dbReference>
<feature type="domain" description="HTH marR-type" evidence="4">
    <location>
        <begin position="47"/>
        <end position="145"/>
    </location>
</feature>
<keyword evidence="6" id="KW-1185">Reference proteome</keyword>
<dbReference type="InterPro" id="IPR000835">
    <property type="entry name" value="HTH_MarR-typ"/>
</dbReference>
<keyword evidence="3" id="KW-0804">Transcription</keyword>
<dbReference type="OrthoDB" id="5358347at2"/>
<evidence type="ECO:0000313" key="5">
    <source>
        <dbReference type="EMBL" id="KRM11825.1"/>
    </source>
</evidence>
<sequence>MTKFDYFKQSIEPSIQTIAMQRSTGDEFEKQWIRDRLRDPHLCDIIDQLSIINMHTLKAIATNHLINGVELSSKLGVTRSTISKSTKRLVDFGLIRYEQTEDNQKERHYCITDTGKIINIQHEALETYIEKQIHGLINDFPEDSLETVAKFLRGIAEIHP</sequence>
<dbReference type="InterPro" id="IPR036388">
    <property type="entry name" value="WH-like_DNA-bd_sf"/>
</dbReference>
<dbReference type="InterPro" id="IPR011991">
    <property type="entry name" value="ArsR-like_HTH"/>
</dbReference>
<proteinExistence type="predicted"/>
<comment type="caution">
    <text evidence="5">The sequence shown here is derived from an EMBL/GenBank/DDBJ whole genome shotgun (WGS) entry which is preliminary data.</text>
</comment>
<evidence type="ECO:0000259" key="4">
    <source>
        <dbReference type="SMART" id="SM00347"/>
    </source>
</evidence>
<dbReference type="eggNOG" id="COG1846">
    <property type="taxonomic scope" value="Bacteria"/>
</dbReference>
<dbReference type="PROSITE" id="PS01117">
    <property type="entry name" value="HTH_MARR_1"/>
    <property type="match status" value="1"/>
</dbReference>
<dbReference type="PATRIC" id="fig|1423807.3.peg.503"/>
<dbReference type="GO" id="GO:0003700">
    <property type="term" value="F:DNA-binding transcription factor activity"/>
    <property type="evidence" value="ECO:0007669"/>
    <property type="project" value="InterPro"/>
</dbReference>
<dbReference type="STRING" id="1423807.FD16_GL000495"/>
<evidence type="ECO:0000256" key="1">
    <source>
        <dbReference type="ARBA" id="ARBA00023015"/>
    </source>
</evidence>
<organism evidence="5 6">
    <name type="scientific">Paucilactobacillus suebicus DSM 5007 = KCTC 3549</name>
    <dbReference type="NCBI Taxonomy" id="1423807"/>
    <lineage>
        <taxon>Bacteria</taxon>
        <taxon>Bacillati</taxon>
        <taxon>Bacillota</taxon>
        <taxon>Bacilli</taxon>
        <taxon>Lactobacillales</taxon>
        <taxon>Lactobacillaceae</taxon>
        <taxon>Paucilactobacillus</taxon>
    </lineage>
</organism>
<dbReference type="InterPro" id="IPR023187">
    <property type="entry name" value="Tscrpt_reg_MarR-type_CS"/>
</dbReference>
<keyword evidence="1" id="KW-0805">Transcription regulation</keyword>